<organism evidence="4 5">
    <name type="scientific">Hoylesella marshii DSM 16973 = JCM 13450</name>
    <dbReference type="NCBI Taxonomy" id="862515"/>
    <lineage>
        <taxon>Bacteria</taxon>
        <taxon>Pseudomonadati</taxon>
        <taxon>Bacteroidota</taxon>
        <taxon>Bacteroidia</taxon>
        <taxon>Bacteroidales</taxon>
        <taxon>Prevotellaceae</taxon>
        <taxon>Hoylesella</taxon>
    </lineage>
</organism>
<dbReference type="InterPro" id="IPR001375">
    <property type="entry name" value="Peptidase_S9_cat"/>
</dbReference>
<keyword evidence="2" id="KW-0732">Signal</keyword>
<dbReference type="PANTHER" id="PTHR42776:SF4">
    <property type="entry name" value="ACYLAMINO-ACID-RELEASING ENZYME"/>
    <property type="match status" value="1"/>
</dbReference>
<dbReference type="Gene3D" id="3.40.50.1820">
    <property type="entry name" value="alpha/beta hydrolase"/>
    <property type="match status" value="1"/>
</dbReference>
<dbReference type="GO" id="GO:0006508">
    <property type="term" value="P:proteolysis"/>
    <property type="evidence" value="ECO:0007669"/>
    <property type="project" value="InterPro"/>
</dbReference>
<dbReference type="RefSeq" id="WP_006950158.1">
    <property type="nucleotide sequence ID" value="NZ_BAJI01000004.1"/>
</dbReference>
<dbReference type="InterPro" id="IPR011042">
    <property type="entry name" value="6-blade_b-propeller_TolB-like"/>
</dbReference>
<dbReference type="BioCyc" id="PMAR862515-HMP:GMOO-1878-MONOMER"/>
<dbReference type="HOGENOM" id="CLU_349466_0_0_10"/>
<reference evidence="4" key="1">
    <citation type="submission" date="2010-07" db="EMBL/GenBank/DDBJ databases">
        <authorList>
            <person name="Muzny D."/>
            <person name="Qin X."/>
            <person name="Deng J."/>
            <person name="Jiang H."/>
            <person name="Liu Y."/>
            <person name="Qu J."/>
            <person name="Song X.-Z."/>
            <person name="Zhang L."/>
            <person name="Thornton R."/>
            <person name="Coyle M."/>
            <person name="Francisco L."/>
            <person name="Jackson L."/>
            <person name="Javaid M."/>
            <person name="Korchina V."/>
            <person name="Kovar C."/>
            <person name="Mata R."/>
            <person name="Mathew T."/>
            <person name="Ngo R."/>
            <person name="Nguyen L."/>
            <person name="Nguyen N."/>
            <person name="Okwuonu G."/>
            <person name="Ongeri F."/>
            <person name="Pham C."/>
            <person name="Simmons D."/>
            <person name="Wilczek-Boney K."/>
            <person name="Hale W."/>
            <person name="Jakkamsetti A."/>
            <person name="Pham P."/>
            <person name="Ruth R."/>
            <person name="San Lucas F."/>
            <person name="Warren J."/>
            <person name="Zhang J."/>
            <person name="Zhao Z."/>
            <person name="Zhou C."/>
            <person name="Zhu D."/>
            <person name="Lee S."/>
            <person name="Bess C."/>
            <person name="Blankenburg K."/>
            <person name="Forbes L."/>
            <person name="Fu Q."/>
            <person name="Gubbala S."/>
            <person name="Hirani K."/>
            <person name="Jayaseelan J.C."/>
            <person name="Lara F."/>
            <person name="Munidasa M."/>
            <person name="Palculict T."/>
            <person name="Patil S."/>
            <person name="Pu L.-L."/>
            <person name="Saada N."/>
            <person name="Tang L."/>
            <person name="Weissenberger G."/>
            <person name="Zhu Y."/>
            <person name="Hemphill L."/>
            <person name="Shang Y."/>
            <person name="Youmans B."/>
            <person name="Ayvaz T."/>
            <person name="Ross M."/>
            <person name="Santibanez J."/>
            <person name="Aqrawi P."/>
            <person name="Gross S."/>
            <person name="Joshi V."/>
            <person name="Fowler G."/>
            <person name="Nazareth L."/>
            <person name="Reid J."/>
            <person name="Worley K."/>
            <person name="Petrosino J."/>
            <person name="Highlander S."/>
            <person name="Gibbs R."/>
        </authorList>
    </citation>
    <scope>NUCLEOTIDE SEQUENCE [LARGE SCALE GENOMIC DNA]</scope>
    <source>
        <strain evidence="4">DSM 16973</strain>
    </source>
</reference>
<comment type="caution">
    <text evidence="4">The sequence shown here is derived from an EMBL/GenBank/DDBJ whole genome shotgun (WGS) entry which is preliminary data.</text>
</comment>
<dbReference type="OrthoDB" id="9812921at2"/>
<dbReference type="Gene3D" id="2.120.10.30">
    <property type="entry name" value="TolB, C-terminal domain"/>
    <property type="match status" value="1"/>
</dbReference>
<feature type="signal peptide" evidence="2">
    <location>
        <begin position="1"/>
        <end position="22"/>
    </location>
</feature>
<gene>
    <name evidence="4" type="ORF">HMPREF0658_1852</name>
</gene>
<dbReference type="eggNOG" id="COG1506">
    <property type="taxonomic scope" value="Bacteria"/>
</dbReference>
<proteinExistence type="predicted"/>
<evidence type="ECO:0000256" key="1">
    <source>
        <dbReference type="ARBA" id="ARBA00022801"/>
    </source>
</evidence>
<evidence type="ECO:0000313" key="5">
    <source>
        <dbReference type="Proteomes" id="UP000004394"/>
    </source>
</evidence>
<keyword evidence="5" id="KW-1185">Reference proteome</keyword>
<dbReference type="Proteomes" id="UP000004394">
    <property type="component" value="Unassembled WGS sequence"/>
</dbReference>
<dbReference type="SUPFAM" id="SSF53474">
    <property type="entry name" value="alpha/beta-Hydrolases"/>
    <property type="match status" value="1"/>
</dbReference>
<dbReference type="Pfam" id="PF00326">
    <property type="entry name" value="Peptidase_S9"/>
    <property type="match status" value="1"/>
</dbReference>
<evidence type="ECO:0000313" key="4">
    <source>
        <dbReference type="EMBL" id="EFM01288.1"/>
    </source>
</evidence>
<dbReference type="EC" id="3.4.-.-" evidence="4"/>
<sequence length="817" mass="91250">MKAMKILLLATAWALVSPIAAADLPVRNYRYAGPFVVKTPVMIDSLNLEGKRFDPEMLLNATLDLSLANNGKTVSAPLAPACDAPFALHLLQFDVQNTVYRKVGISVKGMKHYTLYVDGKESNGSDVALLPMTHCITIKYLSQRGQTDSLDVKLSGADDALTLVSGKERLYTLLDVLNGKQYSATSISPTGRYLTTCYYDRDKSGTANYLWRITDLRTGNIVKESDQSLSWMPHSDRYYTMQRTDDGRQLTVTDIVSGKETVLAKNIPEGTVTLSPNADYLVISTMEEGAKEDPDIYQIVEPDDRQPGWRNRSKLSLFDVKTGLLQPLTYGHHNVWLQDISEDGRYLLLMTSHSRLTKRPTTLSSLLRLDVKTLQADTLVADDGFLSQAFFSPDGKQIGIVGSPEAFNGIGKNVPEGMTPSNYDHQLFTLDVATRRVKALTKYFNPSVSSCSWSNADGQIYFTAMDRDYVHLFRANPSTGKIVQIPTAEEFVSGFHLSSRSPMAAWFGESVSNSDRLYLLNMKTQKSSLIEDLSKQRLEGVTLGTCRPYDFVTSRGDTISARYYLPPHFDAKKKYPMIVYYYGGCWPTSRAFKNGYPANVYTAQDYVMLIINPSGAAGFGQAFSARHVNTAGRGVAEDIIDVTKGFLREHAYVDSKKVGCIGASYGGFMTQYLQTQTDIFAAAISHAGISDHASYWGEGYWGYSYSETSMANSYPWTDKELFVNQSPLFNVDKIHTPILFLHGNADTNVPIGESIQMFNALKLLGRETAFVVVDKENHIISDYHKRIKWQNTIFAWFAKYLKGDNTWWDALYPSKTL</sequence>
<feature type="domain" description="Peptidase S9 prolyl oligopeptidase catalytic" evidence="3">
    <location>
        <begin position="599"/>
        <end position="803"/>
    </location>
</feature>
<name>E0NUJ7_9BACT</name>
<protein>
    <submittedName>
        <fullName evidence="4">Peptidase, S9A/B/C family, catalytic domain protein</fullName>
        <ecNumber evidence="4">3.4.-.-</ecNumber>
    </submittedName>
</protein>
<dbReference type="PANTHER" id="PTHR42776">
    <property type="entry name" value="SERINE PEPTIDASE S9 FAMILY MEMBER"/>
    <property type="match status" value="1"/>
</dbReference>
<dbReference type="AlphaFoldDB" id="E0NUJ7"/>
<dbReference type="eggNOG" id="COG0823">
    <property type="taxonomic scope" value="Bacteria"/>
</dbReference>
<keyword evidence="1 4" id="KW-0378">Hydrolase</keyword>
<dbReference type="SUPFAM" id="SSF82171">
    <property type="entry name" value="DPP6 N-terminal domain-like"/>
    <property type="match status" value="1"/>
</dbReference>
<feature type="chain" id="PRO_5003138322" evidence="2">
    <location>
        <begin position="23"/>
        <end position="817"/>
    </location>
</feature>
<evidence type="ECO:0000259" key="3">
    <source>
        <dbReference type="Pfam" id="PF00326"/>
    </source>
</evidence>
<evidence type="ECO:0000256" key="2">
    <source>
        <dbReference type="SAM" id="SignalP"/>
    </source>
</evidence>
<dbReference type="EMBL" id="AEEI01000052">
    <property type="protein sequence ID" value="EFM01288.1"/>
    <property type="molecule type" value="Genomic_DNA"/>
</dbReference>
<dbReference type="GO" id="GO:0004252">
    <property type="term" value="F:serine-type endopeptidase activity"/>
    <property type="evidence" value="ECO:0007669"/>
    <property type="project" value="TreeGrafter"/>
</dbReference>
<dbReference type="InterPro" id="IPR029058">
    <property type="entry name" value="AB_hydrolase_fold"/>
</dbReference>
<dbReference type="STRING" id="862515.HMPREF0658_1852"/>
<accession>E0NUJ7</accession>